<organism evidence="1 2">
    <name type="scientific">Actinophytocola glycyrrhizae</name>
    <dbReference type="NCBI Taxonomy" id="2044873"/>
    <lineage>
        <taxon>Bacteria</taxon>
        <taxon>Bacillati</taxon>
        <taxon>Actinomycetota</taxon>
        <taxon>Actinomycetes</taxon>
        <taxon>Pseudonocardiales</taxon>
        <taxon>Pseudonocardiaceae</taxon>
    </lineage>
</organism>
<evidence type="ECO:0008006" key="3">
    <source>
        <dbReference type="Google" id="ProtNLM"/>
    </source>
</evidence>
<keyword evidence="2" id="KW-1185">Reference proteome</keyword>
<gene>
    <name evidence="1" type="ORF">ACFPCV_25500</name>
</gene>
<comment type="caution">
    <text evidence="1">The sequence shown here is derived from an EMBL/GenBank/DDBJ whole genome shotgun (WGS) entry which is preliminary data.</text>
</comment>
<accession>A0ABV9S7L1</accession>
<evidence type="ECO:0000313" key="1">
    <source>
        <dbReference type="EMBL" id="MFC4856873.1"/>
    </source>
</evidence>
<dbReference type="Proteomes" id="UP001595859">
    <property type="component" value="Unassembled WGS sequence"/>
</dbReference>
<dbReference type="EMBL" id="JBHSIS010000011">
    <property type="protein sequence ID" value="MFC4856873.1"/>
    <property type="molecule type" value="Genomic_DNA"/>
</dbReference>
<sequence>MIPIALESSVAGARSEAALSPAVVAAVAARAAAAVPGVRRVEPGVTGLVTSVVRAARQRVKGLTPAPTEGVRVFVADGRPHVEIGIAVSGQAIAVGNAVRAAVAAELAEATGISAAVTVAVLDIELPR</sequence>
<dbReference type="RefSeq" id="WP_378058861.1">
    <property type="nucleotide sequence ID" value="NZ_JBHSIS010000011.1"/>
</dbReference>
<protein>
    <recommendedName>
        <fullName evidence="3">Asp23/Gls24 family envelope stress response protein</fullName>
    </recommendedName>
</protein>
<reference evidence="2" key="1">
    <citation type="journal article" date="2019" name="Int. J. Syst. Evol. Microbiol.">
        <title>The Global Catalogue of Microorganisms (GCM) 10K type strain sequencing project: providing services to taxonomists for standard genome sequencing and annotation.</title>
        <authorList>
            <consortium name="The Broad Institute Genomics Platform"/>
            <consortium name="The Broad Institute Genome Sequencing Center for Infectious Disease"/>
            <person name="Wu L."/>
            <person name="Ma J."/>
        </authorList>
    </citation>
    <scope>NUCLEOTIDE SEQUENCE [LARGE SCALE GENOMIC DNA]</scope>
    <source>
        <strain evidence="2">ZS-22-S1</strain>
    </source>
</reference>
<proteinExistence type="predicted"/>
<name>A0ABV9S7L1_9PSEU</name>
<evidence type="ECO:0000313" key="2">
    <source>
        <dbReference type="Proteomes" id="UP001595859"/>
    </source>
</evidence>